<gene>
    <name evidence="2" type="ORF">Pmani_017673</name>
</gene>
<protein>
    <submittedName>
        <fullName evidence="2">Uncharacterized protein</fullName>
    </submittedName>
</protein>
<proteinExistence type="predicted"/>
<keyword evidence="3" id="KW-1185">Reference proteome</keyword>
<reference evidence="2" key="1">
    <citation type="submission" date="2023-11" db="EMBL/GenBank/DDBJ databases">
        <title>Genome assemblies of two species of porcelain crab, Petrolisthes cinctipes and Petrolisthes manimaculis (Anomura: Porcellanidae).</title>
        <authorList>
            <person name="Angst P."/>
        </authorList>
    </citation>
    <scope>NUCLEOTIDE SEQUENCE</scope>
    <source>
        <strain evidence="2">PB745_02</strain>
        <tissue evidence="2">Gill</tissue>
    </source>
</reference>
<sequence>MGSRDFGDETGTLSFSTSFPIYEYTQEGAEGVEVISVVLSTVSIGLSIYLAHIFGENNNARPKGGDYNSILEDYVSAEMTGQNQAQRDKTTQQQQQDNTDEAEYYETTAEETCAERYASCPVSVFKAFQRYSTVSDKPKPTTTNLLGPNK</sequence>
<evidence type="ECO:0000313" key="2">
    <source>
        <dbReference type="EMBL" id="KAK4310772.1"/>
    </source>
</evidence>
<dbReference type="AlphaFoldDB" id="A0AAE1U5J7"/>
<evidence type="ECO:0000313" key="3">
    <source>
        <dbReference type="Proteomes" id="UP001292094"/>
    </source>
</evidence>
<dbReference type="Proteomes" id="UP001292094">
    <property type="component" value="Unassembled WGS sequence"/>
</dbReference>
<evidence type="ECO:0000256" key="1">
    <source>
        <dbReference type="SAM" id="MobiDB-lite"/>
    </source>
</evidence>
<dbReference type="EMBL" id="JAWZYT010001598">
    <property type="protein sequence ID" value="KAK4310772.1"/>
    <property type="molecule type" value="Genomic_DNA"/>
</dbReference>
<feature type="region of interest" description="Disordered" evidence="1">
    <location>
        <begin position="79"/>
        <end position="103"/>
    </location>
</feature>
<organism evidence="2 3">
    <name type="scientific">Petrolisthes manimaculis</name>
    <dbReference type="NCBI Taxonomy" id="1843537"/>
    <lineage>
        <taxon>Eukaryota</taxon>
        <taxon>Metazoa</taxon>
        <taxon>Ecdysozoa</taxon>
        <taxon>Arthropoda</taxon>
        <taxon>Crustacea</taxon>
        <taxon>Multicrustacea</taxon>
        <taxon>Malacostraca</taxon>
        <taxon>Eumalacostraca</taxon>
        <taxon>Eucarida</taxon>
        <taxon>Decapoda</taxon>
        <taxon>Pleocyemata</taxon>
        <taxon>Anomura</taxon>
        <taxon>Galatheoidea</taxon>
        <taxon>Porcellanidae</taxon>
        <taxon>Petrolisthes</taxon>
    </lineage>
</organism>
<comment type="caution">
    <text evidence="2">The sequence shown here is derived from an EMBL/GenBank/DDBJ whole genome shotgun (WGS) entry which is preliminary data.</text>
</comment>
<name>A0AAE1U5J7_9EUCA</name>
<accession>A0AAE1U5J7</accession>